<organism evidence="2 3">
    <name type="scientific">Penicillium daleae</name>
    <dbReference type="NCBI Taxonomy" id="63821"/>
    <lineage>
        <taxon>Eukaryota</taxon>
        <taxon>Fungi</taxon>
        <taxon>Dikarya</taxon>
        <taxon>Ascomycota</taxon>
        <taxon>Pezizomycotina</taxon>
        <taxon>Eurotiomycetes</taxon>
        <taxon>Eurotiomycetidae</taxon>
        <taxon>Eurotiales</taxon>
        <taxon>Aspergillaceae</taxon>
        <taxon>Penicillium</taxon>
    </lineage>
</organism>
<evidence type="ECO:0008006" key="4">
    <source>
        <dbReference type="Google" id="ProtNLM"/>
    </source>
</evidence>
<keyword evidence="3" id="KW-1185">Reference proteome</keyword>
<keyword evidence="1" id="KW-0732">Signal</keyword>
<evidence type="ECO:0000313" key="3">
    <source>
        <dbReference type="Proteomes" id="UP001213681"/>
    </source>
</evidence>
<feature type="signal peptide" evidence="1">
    <location>
        <begin position="1"/>
        <end position="16"/>
    </location>
</feature>
<evidence type="ECO:0000313" key="2">
    <source>
        <dbReference type="EMBL" id="KAJ5454609.1"/>
    </source>
</evidence>
<dbReference type="EMBL" id="JAPVEA010000005">
    <property type="protein sequence ID" value="KAJ5454609.1"/>
    <property type="molecule type" value="Genomic_DNA"/>
</dbReference>
<evidence type="ECO:0000256" key="1">
    <source>
        <dbReference type="SAM" id="SignalP"/>
    </source>
</evidence>
<name>A0AAD6CAL8_9EURO</name>
<dbReference type="GeneID" id="81599190"/>
<dbReference type="AlphaFoldDB" id="A0AAD6CAL8"/>
<reference evidence="2" key="1">
    <citation type="submission" date="2022-12" db="EMBL/GenBank/DDBJ databases">
        <authorList>
            <person name="Petersen C."/>
        </authorList>
    </citation>
    <scope>NUCLEOTIDE SEQUENCE</scope>
    <source>
        <strain evidence="2">IBT 16125</strain>
    </source>
</reference>
<feature type="chain" id="PRO_5041986728" description="Secreted protein" evidence="1">
    <location>
        <begin position="17"/>
        <end position="104"/>
    </location>
</feature>
<proteinExistence type="predicted"/>
<dbReference type="RefSeq" id="XP_056767565.1">
    <property type="nucleotide sequence ID" value="XM_056908947.1"/>
</dbReference>
<accession>A0AAD6CAL8</accession>
<sequence>MKSLTILPLILSLGYCITPNSISNQKSDNFYGNDLIIAASDEGAETYYGYKVPSGECENLTDQPDSDCSGRQVVSVSSCYNNTYNEDVITVPSFICYSSDDLDC</sequence>
<dbReference type="Proteomes" id="UP001213681">
    <property type="component" value="Unassembled WGS sequence"/>
</dbReference>
<protein>
    <recommendedName>
        <fullName evidence="4">Secreted protein</fullName>
    </recommendedName>
</protein>
<gene>
    <name evidence="2" type="ORF">N7458_005565</name>
</gene>
<comment type="caution">
    <text evidence="2">The sequence shown here is derived from an EMBL/GenBank/DDBJ whole genome shotgun (WGS) entry which is preliminary data.</text>
</comment>
<reference evidence="2" key="2">
    <citation type="journal article" date="2023" name="IMA Fungus">
        <title>Comparative genomic study of the Penicillium genus elucidates a diverse pangenome and 15 lateral gene transfer events.</title>
        <authorList>
            <person name="Petersen C."/>
            <person name="Sorensen T."/>
            <person name="Nielsen M.R."/>
            <person name="Sondergaard T.E."/>
            <person name="Sorensen J.L."/>
            <person name="Fitzpatrick D.A."/>
            <person name="Frisvad J.C."/>
            <person name="Nielsen K.L."/>
        </authorList>
    </citation>
    <scope>NUCLEOTIDE SEQUENCE</scope>
    <source>
        <strain evidence="2">IBT 16125</strain>
    </source>
</reference>